<sequence>MVRARMMFIIASIVMLMFSIGIPQEAAAERVGVSSRNAILIEQESGRVIFEKNAHDKQRIASITKVMTAILAIESGKMGEIVTVSERATHAEGSSVYLKPGEKIKLEHLVYGLMLRSGNDTAVAIAEHVGGSLEGFVFLMNEKAAELGMSNTEFANPHGLDDHENHYSTAYDMAMLTRYAMENEKFREVTGTKVYRAPAAPGESWDRSWTNKHRLVTGMYSYATGGKTGFTKRAKRTLITTASKDGLDAIVVTLNGPDDWQDHIYMFNRAFVDYKLYNIANEGKLEDLEDSFYKDKVFISRDIKYPMTKKERDNVRVNIELVKPQKEWERSGNIPEVVGSYTLILNNEAVIETPIYFEQEKEDSGGFWSIFKNIFFIFGGKLP</sequence>
<evidence type="ECO:0000259" key="13">
    <source>
        <dbReference type="Pfam" id="PF00768"/>
    </source>
</evidence>
<evidence type="ECO:0000256" key="10">
    <source>
        <dbReference type="ARBA" id="ARBA00023316"/>
    </source>
</evidence>
<keyword evidence="5" id="KW-0645">Protease</keyword>
<evidence type="ECO:0000256" key="12">
    <source>
        <dbReference type="RuleBase" id="RU004016"/>
    </source>
</evidence>
<evidence type="ECO:0000256" key="6">
    <source>
        <dbReference type="ARBA" id="ARBA00022729"/>
    </source>
</evidence>
<keyword evidence="10" id="KW-0961">Cell wall biogenesis/degradation</keyword>
<dbReference type="PANTHER" id="PTHR21581:SF33">
    <property type="entry name" value="D-ALANYL-D-ALANINE CARBOXYPEPTIDASE DACB"/>
    <property type="match status" value="1"/>
</dbReference>
<dbReference type="PRINTS" id="PR00725">
    <property type="entry name" value="DADACBPTASE1"/>
</dbReference>
<protein>
    <recommendedName>
        <fullName evidence="3">serine-type D-Ala-D-Ala carboxypeptidase</fullName>
        <ecNumber evidence="3">3.4.16.4</ecNumber>
    </recommendedName>
</protein>
<dbReference type="SUPFAM" id="SSF56601">
    <property type="entry name" value="beta-lactamase/transpeptidase-like"/>
    <property type="match status" value="1"/>
</dbReference>
<dbReference type="InterPro" id="IPR012907">
    <property type="entry name" value="Peptidase_S11_C"/>
</dbReference>
<dbReference type="Proteomes" id="UP000737402">
    <property type="component" value="Unassembled WGS sequence"/>
</dbReference>
<dbReference type="GO" id="GO:0009002">
    <property type="term" value="F:serine-type D-Ala-D-Ala carboxypeptidase activity"/>
    <property type="evidence" value="ECO:0007669"/>
    <property type="project" value="UniProtKB-EC"/>
</dbReference>
<feature type="domain" description="Peptidase S11 D-Ala-D-Ala carboxypeptidase A C-terminal" evidence="14">
    <location>
        <begin position="296"/>
        <end position="360"/>
    </location>
</feature>
<dbReference type="Gene3D" id="2.30.140.30">
    <property type="match status" value="1"/>
</dbReference>
<dbReference type="Gene3D" id="3.40.710.10">
    <property type="entry name" value="DD-peptidase/beta-lactamase superfamily"/>
    <property type="match status" value="1"/>
</dbReference>
<evidence type="ECO:0000313" key="15">
    <source>
        <dbReference type="EMBL" id="MBM7621302.1"/>
    </source>
</evidence>
<evidence type="ECO:0000256" key="4">
    <source>
        <dbReference type="ARBA" id="ARBA00022645"/>
    </source>
</evidence>
<comment type="pathway">
    <text evidence="1">Cell wall biogenesis; peptidoglycan biosynthesis.</text>
</comment>
<proteinExistence type="inferred from homology"/>
<evidence type="ECO:0000256" key="1">
    <source>
        <dbReference type="ARBA" id="ARBA00004752"/>
    </source>
</evidence>
<keyword evidence="9" id="KW-0573">Peptidoglycan synthesis</keyword>
<keyword evidence="4 15" id="KW-0121">Carboxypeptidase</keyword>
<evidence type="ECO:0000256" key="8">
    <source>
        <dbReference type="ARBA" id="ARBA00022960"/>
    </source>
</evidence>
<keyword evidence="7 15" id="KW-0378">Hydrolase</keyword>
<dbReference type="Pfam" id="PF07943">
    <property type="entry name" value="PBP5_C"/>
    <property type="match status" value="1"/>
</dbReference>
<comment type="catalytic activity">
    <reaction evidence="11">
        <text>Preferential cleavage: (Ac)2-L-Lys-D-Ala-|-D-Ala. Also transpeptidation of peptidyl-alanyl moieties that are N-acyl substituents of D-alanine.</text>
        <dbReference type="EC" id="3.4.16.4"/>
    </reaction>
</comment>
<evidence type="ECO:0000259" key="14">
    <source>
        <dbReference type="Pfam" id="PF07943"/>
    </source>
</evidence>
<dbReference type="EC" id="3.4.16.4" evidence="3"/>
<comment type="caution">
    <text evidence="15">The sequence shown here is derived from an EMBL/GenBank/DDBJ whole genome shotgun (WGS) entry which is preliminary data.</text>
</comment>
<gene>
    <name evidence="15" type="ORF">JOC95_003175</name>
</gene>
<evidence type="ECO:0000256" key="3">
    <source>
        <dbReference type="ARBA" id="ARBA00012448"/>
    </source>
</evidence>
<dbReference type="PANTHER" id="PTHR21581">
    <property type="entry name" value="D-ALANYL-D-ALANINE CARBOXYPEPTIDASE"/>
    <property type="match status" value="1"/>
</dbReference>
<evidence type="ECO:0000256" key="7">
    <source>
        <dbReference type="ARBA" id="ARBA00022801"/>
    </source>
</evidence>
<dbReference type="InterPro" id="IPR012338">
    <property type="entry name" value="Beta-lactam/transpept-like"/>
</dbReference>
<organism evidence="15 16">
    <name type="scientific">Sutcliffiella tianshenii</name>
    <dbReference type="NCBI Taxonomy" id="1463404"/>
    <lineage>
        <taxon>Bacteria</taxon>
        <taxon>Bacillati</taxon>
        <taxon>Bacillota</taxon>
        <taxon>Bacilli</taxon>
        <taxon>Bacillales</taxon>
        <taxon>Bacillaceae</taxon>
        <taxon>Sutcliffiella</taxon>
    </lineage>
</organism>
<keyword evidence="16" id="KW-1185">Reference proteome</keyword>
<dbReference type="InterPro" id="IPR001967">
    <property type="entry name" value="Peptidase_S11_N"/>
</dbReference>
<evidence type="ECO:0000313" key="16">
    <source>
        <dbReference type="Proteomes" id="UP000737402"/>
    </source>
</evidence>
<accession>A0ABS2P3V1</accession>
<name>A0ABS2P3V1_9BACI</name>
<keyword evidence="6" id="KW-0732">Signal</keyword>
<dbReference type="Pfam" id="PF00768">
    <property type="entry name" value="Peptidase_S11"/>
    <property type="match status" value="1"/>
</dbReference>
<keyword evidence="8" id="KW-0133">Cell shape</keyword>
<comment type="similarity">
    <text evidence="2 12">Belongs to the peptidase S11 family.</text>
</comment>
<dbReference type="InterPro" id="IPR018044">
    <property type="entry name" value="Peptidase_S11"/>
</dbReference>
<evidence type="ECO:0000256" key="5">
    <source>
        <dbReference type="ARBA" id="ARBA00022670"/>
    </source>
</evidence>
<dbReference type="EMBL" id="JAFBED010000006">
    <property type="protein sequence ID" value="MBM7621302.1"/>
    <property type="molecule type" value="Genomic_DNA"/>
</dbReference>
<reference evidence="15 16" key="1">
    <citation type="submission" date="2021-01" db="EMBL/GenBank/DDBJ databases">
        <title>Genomic Encyclopedia of Type Strains, Phase IV (KMG-IV): sequencing the most valuable type-strain genomes for metagenomic binning, comparative biology and taxonomic classification.</title>
        <authorList>
            <person name="Goeker M."/>
        </authorList>
    </citation>
    <scope>NUCLEOTIDE SEQUENCE [LARGE SCALE GENOMIC DNA]</scope>
    <source>
        <strain evidence="15 16">DSM 25879</strain>
    </source>
</reference>
<evidence type="ECO:0000256" key="9">
    <source>
        <dbReference type="ARBA" id="ARBA00022984"/>
    </source>
</evidence>
<evidence type="ECO:0000256" key="2">
    <source>
        <dbReference type="ARBA" id="ARBA00007164"/>
    </source>
</evidence>
<feature type="domain" description="Peptidase S11 D-alanyl-D-alanine carboxypeptidase A N-terminal" evidence="13">
    <location>
        <begin position="28"/>
        <end position="256"/>
    </location>
</feature>
<evidence type="ECO:0000256" key="11">
    <source>
        <dbReference type="ARBA" id="ARBA00034000"/>
    </source>
</evidence>
<dbReference type="RefSeq" id="WP_204418069.1">
    <property type="nucleotide sequence ID" value="NZ_JAFBED010000006.1"/>
</dbReference>